<name>A9EDM3_9FLAO</name>
<keyword evidence="2" id="KW-1185">Reference proteome</keyword>
<organism evidence="1 2">
    <name type="scientific">Kordia algicida OT-1</name>
    <dbReference type="NCBI Taxonomy" id="391587"/>
    <lineage>
        <taxon>Bacteria</taxon>
        <taxon>Pseudomonadati</taxon>
        <taxon>Bacteroidota</taxon>
        <taxon>Flavobacteriia</taxon>
        <taxon>Flavobacteriales</taxon>
        <taxon>Flavobacteriaceae</taxon>
        <taxon>Kordia</taxon>
    </lineage>
</organism>
<dbReference type="AlphaFoldDB" id="A9EDM3"/>
<comment type="caution">
    <text evidence="1">The sequence shown here is derived from an EMBL/GenBank/DDBJ whole genome shotgun (WGS) entry which is preliminary data.</text>
</comment>
<dbReference type="HOGENOM" id="CLU_2916580_0_0_10"/>
<evidence type="ECO:0000313" key="1">
    <source>
        <dbReference type="EMBL" id="EDP94199.1"/>
    </source>
</evidence>
<dbReference type="Proteomes" id="UP000002945">
    <property type="component" value="Unassembled WGS sequence"/>
</dbReference>
<dbReference type="RefSeq" id="WP_007092751.1">
    <property type="nucleotide sequence ID" value="NZ_CP142125.1"/>
</dbReference>
<proteinExistence type="predicted"/>
<reference evidence="1 2" key="1">
    <citation type="journal article" date="2011" name="J. Bacteriol.">
        <title>Genome sequence of the algicidal bacterium Kordia algicida OT-1.</title>
        <authorList>
            <person name="Lee H.S."/>
            <person name="Kang S.G."/>
            <person name="Kwon K.K."/>
            <person name="Lee J.H."/>
            <person name="Kim S.J."/>
        </authorList>
    </citation>
    <scope>NUCLEOTIDE SEQUENCE [LARGE SCALE GENOMIC DNA]</scope>
    <source>
        <strain evidence="1 2">OT-1</strain>
    </source>
</reference>
<gene>
    <name evidence="1" type="ORF">KAOT1_00875</name>
</gene>
<dbReference type="EMBL" id="ABIB01000024">
    <property type="protein sequence ID" value="EDP94199.1"/>
    <property type="molecule type" value="Genomic_DNA"/>
</dbReference>
<accession>A9EDM3</accession>
<sequence length="61" mass="6492">MKKRNLASLALNKTKISELQSKNGGKNGESTNCPTASGCSCETCRLGCQVTLQPNSDDCTR</sequence>
<evidence type="ECO:0000313" key="2">
    <source>
        <dbReference type="Proteomes" id="UP000002945"/>
    </source>
</evidence>
<dbReference type="OrthoDB" id="1453703at2"/>
<dbReference type="STRING" id="391587.KAOT1_00875"/>
<protein>
    <submittedName>
        <fullName evidence="1">Uncharacterized protein</fullName>
    </submittedName>
</protein>